<dbReference type="NCBIfam" id="NF033542">
    <property type="entry name" value="transpos_IS110"/>
    <property type="match status" value="1"/>
</dbReference>
<dbReference type="EMBL" id="WAGX01000005">
    <property type="protein sequence ID" value="KAB1438748.1"/>
    <property type="molecule type" value="Genomic_DNA"/>
</dbReference>
<feature type="domain" description="Transposase IS110-like N-terminal" evidence="1">
    <location>
        <begin position="2"/>
        <end position="153"/>
    </location>
</feature>
<dbReference type="GO" id="GO:0003677">
    <property type="term" value="F:DNA binding"/>
    <property type="evidence" value="ECO:0007669"/>
    <property type="project" value="InterPro"/>
</dbReference>
<dbReference type="Pfam" id="PF01548">
    <property type="entry name" value="DEDD_Tnp_IS110"/>
    <property type="match status" value="1"/>
</dbReference>
<evidence type="ECO:0000259" key="1">
    <source>
        <dbReference type="Pfam" id="PF01548"/>
    </source>
</evidence>
<dbReference type="InterPro" id="IPR003346">
    <property type="entry name" value="Transposase_20"/>
</dbReference>
<evidence type="ECO:0000259" key="2">
    <source>
        <dbReference type="Pfam" id="PF02371"/>
    </source>
</evidence>
<dbReference type="GO" id="GO:0006313">
    <property type="term" value="P:DNA transposition"/>
    <property type="evidence" value="ECO:0007669"/>
    <property type="project" value="InterPro"/>
</dbReference>
<dbReference type="AlphaFoldDB" id="A0A7V7QLV4"/>
<sequence>MHKESHTAVILNCWNEKLGEITIANKPSEFHKLVTKVDKYCKEEKTPVYGLENAYGYGRGLAVWLIEKGYVVKDVNTALSFAQRKSVPIYQKSDSYDAEAVALVVINNIDTLPDAIPNDAYWTISQLVRRRDNIKVQHIRIKNQLHEQICVTYPSYKTCFKDISTKTALYFWDNYPSQEYLTGKDPEELAEELRAVSHNRCSINTANVILDMVKNDGNTNHEYQSSRDAITRSLVSDLQHYNMQLKEVEKSIEELYPVFECTLMTMPGVDIATATNMLAEIGDIKRFPSADKLAKFAGVAPTRFSSAGKGNDLPSKQGNRRLQAIFYFLAIQMIQVSPKGVPRNEVFREYYIRRTSEGKNKKQVLICISRRLVNIIYGMLKNKTEYRDPSKVKIDRE</sequence>
<organism evidence="3 4">
    <name type="scientific">Candidatus Galacturonatibacter soehngenii</name>
    <dbReference type="NCBI Taxonomy" id="2307010"/>
    <lineage>
        <taxon>Bacteria</taxon>
        <taxon>Bacillati</taxon>
        <taxon>Bacillota</taxon>
        <taxon>Clostridia</taxon>
        <taxon>Lachnospirales</taxon>
        <taxon>Lachnospiraceae</taxon>
        <taxon>Candidatus Galacturonatibacter</taxon>
    </lineage>
</organism>
<dbReference type="InterPro" id="IPR047650">
    <property type="entry name" value="Transpos_IS110"/>
</dbReference>
<dbReference type="InterPro" id="IPR002525">
    <property type="entry name" value="Transp_IS110-like_N"/>
</dbReference>
<keyword evidence="4" id="KW-1185">Reference proteome</keyword>
<reference evidence="3 4" key="2">
    <citation type="submission" date="2020-02" db="EMBL/GenBank/DDBJ databases">
        <title>Candidatus Galacturonibacter soehngenii shows hetero-acetogenic catabolism of galacturonic acid but lacks a canonical carbon monoxide dehydrogenase/acetyl-CoA synthase complex.</title>
        <authorList>
            <person name="Diender M."/>
            <person name="Stouten G.R."/>
            <person name="Petersen J.F."/>
            <person name="Nielsen P.H."/>
            <person name="Dueholm M.S."/>
            <person name="Pronk J.T."/>
            <person name="Van Loosdrecht M.C.M."/>
        </authorList>
    </citation>
    <scope>NUCLEOTIDE SEQUENCE [LARGE SCALE GENOMIC DNA]</scope>
    <source>
        <strain evidence="3">GalUA</strain>
    </source>
</reference>
<dbReference type="GO" id="GO:0004803">
    <property type="term" value="F:transposase activity"/>
    <property type="evidence" value="ECO:0007669"/>
    <property type="project" value="InterPro"/>
</dbReference>
<protein>
    <submittedName>
        <fullName evidence="3">IS110 family transposase</fullName>
    </submittedName>
</protein>
<feature type="domain" description="Transposase IS116/IS110/IS902 C-terminal" evidence="2">
    <location>
        <begin position="263"/>
        <end position="338"/>
    </location>
</feature>
<dbReference type="OrthoDB" id="9811278at2"/>
<dbReference type="Pfam" id="PF02371">
    <property type="entry name" value="Transposase_20"/>
    <property type="match status" value="1"/>
</dbReference>
<name>A0A7V7QLV4_9FIRM</name>
<gene>
    <name evidence="3" type="ORF">F7O84_10955</name>
</gene>
<reference evidence="3 4" key="1">
    <citation type="submission" date="2019-09" db="EMBL/GenBank/DDBJ databases">
        <authorList>
            <person name="Valk L.C."/>
        </authorList>
    </citation>
    <scope>NUCLEOTIDE SEQUENCE [LARGE SCALE GENOMIC DNA]</scope>
    <source>
        <strain evidence="3">GalUA</strain>
    </source>
</reference>
<dbReference type="PANTHER" id="PTHR33055">
    <property type="entry name" value="TRANSPOSASE FOR INSERTION SEQUENCE ELEMENT IS1111A"/>
    <property type="match status" value="1"/>
</dbReference>
<accession>A0A7V7QLV4</accession>
<evidence type="ECO:0000313" key="3">
    <source>
        <dbReference type="EMBL" id="KAB1438748.1"/>
    </source>
</evidence>
<dbReference type="PANTHER" id="PTHR33055:SF15">
    <property type="entry name" value="TRANSPOSASE-RELATED"/>
    <property type="match status" value="1"/>
</dbReference>
<evidence type="ECO:0000313" key="4">
    <source>
        <dbReference type="Proteomes" id="UP000461768"/>
    </source>
</evidence>
<comment type="caution">
    <text evidence="3">The sequence shown here is derived from an EMBL/GenBank/DDBJ whole genome shotgun (WGS) entry which is preliminary data.</text>
</comment>
<proteinExistence type="predicted"/>
<dbReference type="Proteomes" id="UP000461768">
    <property type="component" value="Unassembled WGS sequence"/>
</dbReference>